<dbReference type="Proteomes" id="UP000886520">
    <property type="component" value="Chromosome 23"/>
</dbReference>
<evidence type="ECO:0000313" key="2">
    <source>
        <dbReference type="Proteomes" id="UP000886520"/>
    </source>
</evidence>
<dbReference type="EMBL" id="JABFUD020000023">
    <property type="protein sequence ID" value="KAI5061089.1"/>
    <property type="molecule type" value="Genomic_DNA"/>
</dbReference>
<accession>A0A9D4Z4L5</accession>
<protein>
    <submittedName>
        <fullName evidence="1">Uncharacterized protein</fullName>
    </submittedName>
</protein>
<keyword evidence="2" id="KW-1185">Reference proteome</keyword>
<sequence length="69" mass="7571">MQHNRLKWRGHGSKTCLMRCSGRLIPKAGFSRSLKETMQAEVTSTARVALCALVHVLKGTGDVVSMCLL</sequence>
<evidence type="ECO:0000313" key="1">
    <source>
        <dbReference type="EMBL" id="KAI5061089.1"/>
    </source>
</evidence>
<dbReference type="AlphaFoldDB" id="A0A9D4Z4L5"/>
<organism evidence="1 2">
    <name type="scientific">Adiantum capillus-veneris</name>
    <name type="common">Maidenhair fern</name>
    <dbReference type="NCBI Taxonomy" id="13818"/>
    <lineage>
        <taxon>Eukaryota</taxon>
        <taxon>Viridiplantae</taxon>
        <taxon>Streptophyta</taxon>
        <taxon>Embryophyta</taxon>
        <taxon>Tracheophyta</taxon>
        <taxon>Polypodiopsida</taxon>
        <taxon>Polypodiidae</taxon>
        <taxon>Polypodiales</taxon>
        <taxon>Pteridineae</taxon>
        <taxon>Pteridaceae</taxon>
        <taxon>Vittarioideae</taxon>
        <taxon>Adiantum</taxon>
    </lineage>
</organism>
<gene>
    <name evidence="1" type="ORF">GOP47_0023594</name>
</gene>
<name>A0A9D4Z4L5_ADICA</name>
<proteinExistence type="predicted"/>
<reference evidence="1" key="1">
    <citation type="submission" date="2021-01" db="EMBL/GenBank/DDBJ databases">
        <title>Adiantum capillus-veneris genome.</title>
        <authorList>
            <person name="Fang Y."/>
            <person name="Liao Q."/>
        </authorList>
    </citation>
    <scope>NUCLEOTIDE SEQUENCE</scope>
    <source>
        <strain evidence="1">H3</strain>
        <tissue evidence="1">Leaf</tissue>
    </source>
</reference>
<comment type="caution">
    <text evidence="1">The sequence shown here is derived from an EMBL/GenBank/DDBJ whole genome shotgun (WGS) entry which is preliminary data.</text>
</comment>